<dbReference type="Proteomes" id="UP001303407">
    <property type="component" value="Chromosome"/>
</dbReference>
<keyword evidence="2" id="KW-1185">Reference proteome</keyword>
<accession>A0ABY9XZG8</accession>
<gene>
    <name evidence="1" type="ORF">RHP49_09160</name>
</gene>
<dbReference type="RefSeq" id="WP_415861067.1">
    <property type="nucleotide sequence ID" value="NZ_CP134536.1"/>
</dbReference>
<reference evidence="1 2" key="1">
    <citation type="submission" date="2023-09" db="EMBL/GenBank/DDBJ databases">
        <title>Thalassobella suaedae gen. nov., sp. nov., a marine bacterium of the family Flavobacteriaceae isolated from a halophyte Suaeda japonica.</title>
        <authorList>
            <person name="Lee S.Y."/>
            <person name="Hwang C.Y."/>
        </authorList>
    </citation>
    <scope>NUCLEOTIDE SEQUENCE [LARGE SCALE GENOMIC DNA]</scope>
    <source>
        <strain evidence="1 2">HL-DH10</strain>
    </source>
</reference>
<sequence length="48" mass="5367">MKNTLRILLVVLFFGLQIHAQETKNINGKVFSTSKQPIEGATLITEHS</sequence>
<evidence type="ECO:0000313" key="2">
    <source>
        <dbReference type="Proteomes" id="UP001303407"/>
    </source>
</evidence>
<name>A0ABY9XZG8_9FLAO</name>
<evidence type="ECO:0000313" key="1">
    <source>
        <dbReference type="EMBL" id="WNH11093.1"/>
    </source>
</evidence>
<organism evidence="1 2">
    <name type="scientific">Thalassobellus suaedae</name>
    <dbReference type="NCBI Taxonomy" id="3074124"/>
    <lineage>
        <taxon>Bacteria</taxon>
        <taxon>Pseudomonadati</taxon>
        <taxon>Bacteroidota</taxon>
        <taxon>Flavobacteriia</taxon>
        <taxon>Flavobacteriales</taxon>
        <taxon>Flavobacteriaceae</taxon>
        <taxon>Thalassobellus</taxon>
    </lineage>
</organism>
<protein>
    <submittedName>
        <fullName evidence="1">Uncharacterized protein</fullName>
    </submittedName>
</protein>
<dbReference type="EMBL" id="CP134536">
    <property type="protein sequence ID" value="WNH11093.1"/>
    <property type="molecule type" value="Genomic_DNA"/>
</dbReference>
<proteinExistence type="predicted"/>